<accession>A0ABW0QB25</accession>
<keyword evidence="4" id="KW-0274">FAD</keyword>
<dbReference type="EC" id="1.-.-.-" evidence="8"/>
<comment type="similarity">
    <text evidence="2">Belongs to the acyl-CoA dehydrogenase family.</text>
</comment>
<reference evidence="9" key="1">
    <citation type="journal article" date="2019" name="Int. J. Syst. Evol. Microbiol.">
        <title>The Global Catalogue of Microorganisms (GCM) 10K type strain sequencing project: providing services to taxonomists for standard genome sequencing and annotation.</title>
        <authorList>
            <consortium name="The Broad Institute Genomics Platform"/>
            <consortium name="The Broad Institute Genome Sequencing Center for Infectious Disease"/>
            <person name="Wu L."/>
            <person name="Ma J."/>
        </authorList>
    </citation>
    <scope>NUCLEOTIDE SEQUENCE [LARGE SCALE GENOMIC DNA]</scope>
    <source>
        <strain evidence="9">CGMCC 4.7277</strain>
    </source>
</reference>
<dbReference type="PANTHER" id="PTHR43884">
    <property type="entry name" value="ACYL-COA DEHYDROGENASE"/>
    <property type="match status" value="1"/>
</dbReference>
<feature type="domain" description="Acyl-CoA dehydrogenase/oxidase N-terminal" evidence="7">
    <location>
        <begin position="9"/>
        <end position="117"/>
    </location>
</feature>
<dbReference type="GO" id="GO:0016491">
    <property type="term" value="F:oxidoreductase activity"/>
    <property type="evidence" value="ECO:0007669"/>
    <property type="project" value="UniProtKB-KW"/>
</dbReference>
<evidence type="ECO:0000313" key="8">
    <source>
        <dbReference type="EMBL" id="MFC5521970.1"/>
    </source>
</evidence>
<evidence type="ECO:0000256" key="3">
    <source>
        <dbReference type="ARBA" id="ARBA00022630"/>
    </source>
</evidence>
<keyword evidence="9" id="KW-1185">Reference proteome</keyword>
<dbReference type="SUPFAM" id="SSF47203">
    <property type="entry name" value="Acyl-CoA dehydrogenase C-terminal domain-like"/>
    <property type="match status" value="1"/>
</dbReference>
<dbReference type="Proteomes" id="UP001596084">
    <property type="component" value="Unassembled WGS sequence"/>
</dbReference>
<dbReference type="PROSITE" id="PS00073">
    <property type="entry name" value="ACYL_COA_DH_2"/>
    <property type="match status" value="1"/>
</dbReference>
<dbReference type="Pfam" id="PF00441">
    <property type="entry name" value="Acyl-CoA_dh_1"/>
    <property type="match status" value="1"/>
</dbReference>
<dbReference type="InterPro" id="IPR013786">
    <property type="entry name" value="AcylCoA_DH/ox_N"/>
</dbReference>
<sequence length="388" mass="42080">MIRDPQTMNALLDTVNRFVRERLVPAEALVAETDEIPQDIVDEMKEMGLFGLTVPEEYGGLGLTMEEEVEVMLAMGQTSPCFRSLFGTTVGIGSQGILFDGTPEQKAKYLPKLATGELIASFALTEPDAGSDAASLRTTAIRGTDGDGDHYIVNGTKRFITNSPQAGIFTLMARTNPADKGSGGVSAFIVEAGTPGLSIGKVDKKMGQRGAHTADVIFENCRVSASQLIGHKEGQGFKTAMKVLEKGRIHIAAICVGVAERMLRDALNYAMDRKQFGQPIAEFQMVQAMLADSQAELYAAKCMVIDAARKRDEGRNVATEASCSKLFASEMCGRVADRAVQIFGGAGYLSEYGIERFYRDVRLFRLYEGTSQIQQIVIARNMVRDATA</sequence>
<proteinExistence type="inferred from homology"/>
<dbReference type="Gene3D" id="1.10.540.10">
    <property type="entry name" value="Acyl-CoA dehydrogenase/oxidase, N-terminal domain"/>
    <property type="match status" value="1"/>
</dbReference>
<evidence type="ECO:0000259" key="6">
    <source>
        <dbReference type="Pfam" id="PF02770"/>
    </source>
</evidence>
<dbReference type="InterPro" id="IPR009075">
    <property type="entry name" value="AcylCo_DH/oxidase_C"/>
</dbReference>
<dbReference type="InterPro" id="IPR009100">
    <property type="entry name" value="AcylCoA_DH/oxidase_NM_dom_sf"/>
</dbReference>
<evidence type="ECO:0000256" key="4">
    <source>
        <dbReference type="ARBA" id="ARBA00022827"/>
    </source>
</evidence>
<comment type="cofactor">
    <cofactor evidence="1">
        <name>FAD</name>
        <dbReference type="ChEBI" id="CHEBI:57692"/>
    </cofactor>
</comment>
<evidence type="ECO:0000259" key="7">
    <source>
        <dbReference type="Pfam" id="PF02771"/>
    </source>
</evidence>
<dbReference type="Pfam" id="PF02771">
    <property type="entry name" value="Acyl-CoA_dh_N"/>
    <property type="match status" value="1"/>
</dbReference>
<dbReference type="SUPFAM" id="SSF56645">
    <property type="entry name" value="Acyl-CoA dehydrogenase NM domain-like"/>
    <property type="match status" value="1"/>
</dbReference>
<evidence type="ECO:0000256" key="2">
    <source>
        <dbReference type="ARBA" id="ARBA00009347"/>
    </source>
</evidence>
<dbReference type="Gene3D" id="2.40.110.10">
    <property type="entry name" value="Butyryl-CoA Dehydrogenase, subunit A, domain 2"/>
    <property type="match status" value="1"/>
</dbReference>
<keyword evidence="8" id="KW-0560">Oxidoreductase</keyword>
<evidence type="ECO:0000256" key="1">
    <source>
        <dbReference type="ARBA" id="ARBA00001974"/>
    </source>
</evidence>
<evidence type="ECO:0000313" key="9">
    <source>
        <dbReference type="Proteomes" id="UP001596084"/>
    </source>
</evidence>
<name>A0ABW0QB25_9BURK</name>
<dbReference type="PROSITE" id="PS00072">
    <property type="entry name" value="ACYL_COA_DH_1"/>
    <property type="match status" value="1"/>
</dbReference>
<feature type="domain" description="Acyl-CoA oxidase/dehydrogenase middle" evidence="6">
    <location>
        <begin position="121"/>
        <end position="221"/>
    </location>
</feature>
<dbReference type="RefSeq" id="WP_068835823.1">
    <property type="nucleotide sequence ID" value="NZ_JBHSMX010000021.1"/>
</dbReference>
<keyword evidence="3" id="KW-0285">Flavoprotein</keyword>
<dbReference type="Gene3D" id="1.20.140.10">
    <property type="entry name" value="Butyryl-CoA Dehydrogenase, subunit A, domain 3"/>
    <property type="match status" value="1"/>
</dbReference>
<dbReference type="InterPro" id="IPR046373">
    <property type="entry name" value="Acyl-CoA_Oxase/DH_mid-dom_sf"/>
</dbReference>
<feature type="domain" description="Acyl-CoA dehydrogenase/oxidase C-terminal" evidence="5">
    <location>
        <begin position="234"/>
        <end position="382"/>
    </location>
</feature>
<dbReference type="PANTHER" id="PTHR43884:SF40">
    <property type="entry name" value="ACYL-COA DEHYDROGENASE"/>
    <property type="match status" value="1"/>
</dbReference>
<dbReference type="InterPro" id="IPR006089">
    <property type="entry name" value="Acyl-CoA_DH_CS"/>
</dbReference>
<dbReference type="InterPro" id="IPR037069">
    <property type="entry name" value="AcylCoA_DH/ox_N_sf"/>
</dbReference>
<dbReference type="Pfam" id="PF02770">
    <property type="entry name" value="Acyl-CoA_dh_M"/>
    <property type="match status" value="1"/>
</dbReference>
<gene>
    <name evidence="8" type="ORF">ACFPP7_13765</name>
</gene>
<dbReference type="PIRSF" id="PIRSF016578">
    <property type="entry name" value="HsaA"/>
    <property type="match status" value="1"/>
</dbReference>
<evidence type="ECO:0000259" key="5">
    <source>
        <dbReference type="Pfam" id="PF00441"/>
    </source>
</evidence>
<protein>
    <submittedName>
        <fullName evidence="8">Acyl-CoA dehydrogenase family protein</fullName>
        <ecNumber evidence="8">1.-.-.-</ecNumber>
    </submittedName>
</protein>
<dbReference type="EMBL" id="JBHSMX010000021">
    <property type="protein sequence ID" value="MFC5521970.1"/>
    <property type="molecule type" value="Genomic_DNA"/>
</dbReference>
<comment type="caution">
    <text evidence="8">The sequence shown here is derived from an EMBL/GenBank/DDBJ whole genome shotgun (WGS) entry which is preliminary data.</text>
</comment>
<dbReference type="InterPro" id="IPR036250">
    <property type="entry name" value="AcylCo_DH-like_C"/>
</dbReference>
<dbReference type="InterPro" id="IPR006091">
    <property type="entry name" value="Acyl-CoA_Oxase/DH_mid-dom"/>
</dbReference>
<organism evidence="8 9">
    <name type="scientific">Polaromonas jejuensis</name>
    <dbReference type="NCBI Taxonomy" id="457502"/>
    <lineage>
        <taxon>Bacteria</taxon>
        <taxon>Pseudomonadati</taxon>
        <taxon>Pseudomonadota</taxon>
        <taxon>Betaproteobacteria</taxon>
        <taxon>Burkholderiales</taxon>
        <taxon>Comamonadaceae</taxon>
        <taxon>Polaromonas</taxon>
    </lineage>
</organism>